<reference evidence="6 7" key="1">
    <citation type="journal article" date="2010" name="BMC Genomics">
        <title>Metabolic flexibility revealed in the genome of the cyst-forming alpha-1 proteobacterium Rhodospirillum centenum.</title>
        <authorList>
            <person name="Lu Y.K."/>
            <person name="Marden J."/>
            <person name="Han M."/>
            <person name="Swingley W.D."/>
            <person name="Mastrian S.D."/>
            <person name="Chowdhury S.R."/>
            <person name="Hao J."/>
            <person name="Helmy T."/>
            <person name="Kim S."/>
            <person name="Kurdoglu A.A."/>
            <person name="Matthies H.J."/>
            <person name="Rollo D."/>
            <person name="Stothard P."/>
            <person name="Blankenship R.E."/>
            <person name="Bauer C.E."/>
            <person name="Touchman J.W."/>
        </authorList>
    </citation>
    <scope>NUCLEOTIDE SEQUENCE [LARGE SCALE GENOMIC DNA]</scope>
    <source>
        <strain evidence="7">ATCC 51521 / SW</strain>
    </source>
</reference>
<dbReference type="STRING" id="414684.RC1_1513"/>
<feature type="transmembrane region" description="Helical" evidence="5">
    <location>
        <begin position="278"/>
        <end position="305"/>
    </location>
</feature>
<comment type="subcellular location">
    <subcellularLocation>
        <location evidence="1">Membrane</location>
        <topology evidence="1">Multi-pass membrane protein</topology>
    </subcellularLocation>
</comment>
<dbReference type="HOGENOM" id="CLU_007946_3_4_5"/>
<feature type="transmembrane region" description="Helical" evidence="5">
    <location>
        <begin position="387"/>
        <end position="406"/>
    </location>
</feature>
<dbReference type="Pfam" id="PF13520">
    <property type="entry name" value="AA_permease_2"/>
    <property type="match status" value="1"/>
</dbReference>
<organism evidence="6 7">
    <name type="scientific">Rhodospirillum centenum (strain ATCC 51521 / SW)</name>
    <dbReference type="NCBI Taxonomy" id="414684"/>
    <lineage>
        <taxon>Bacteria</taxon>
        <taxon>Pseudomonadati</taxon>
        <taxon>Pseudomonadota</taxon>
        <taxon>Alphaproteobacteria</taxon>
        <taxon>Rhodospirillales</taxon>
        <taxon>Rhodospirillaceae</taxon>
        <taxon>Rhodospirillum</taxon>
    </lineage>
</organism>
<feature type="transmembrane region" description="Helical" evidence="5">
    <location>
        <begin position="185"/>
        <end position="205"/>
    </location>
</feature>
<evidence type="ECO:0000256" key="1">
    <source>
        <dbReference type="ARBA" id="ARBA00004141"/>
    </source>
</evidence>
<dbReference type="eggNOG" id="COG0531">
    <property type="taxonomic scope" value="Bacteria"/>
</dbReference>
<dbReference type="PANTHER" id="PTHR11785">
    <property type="entry name" value="AMINO ACID TRANSPORTER"/>
    <property type="match status" value="1"/>
</dbReference>
<proteinExistence type="predicted"/>
<accession>B6IN20</accession>
<feature type="transmembrane region" description="Helical" evidence="5">
    <location>
        <begin position="50"/>
        <end position="70"/>
    </location>
</feature>
<dbReference type="Proteomes" id="UP000001591">
    <property type="component" value="Chromosome"/>
</dbReference>
<feature type="transmembrane region" description="Helical" evidence="5">
    <location>
        <begin position="356"/>
        <end position="375"/>
    </location>
</feature>
<dbReference type="GO" id="GO:0016020">
    <property type="term" value="C:membrane"/>
    <property type="evidence" value="ECO:0007669"/>
    <property type="project" value="UniProtKB-SubCell"/>
</dbReference>
<feature type="transmembrane region" description="Helical" evidence="5">
    <location>
        <begin position="226"/>
        <end position="247"/>
    </location>
</feature>
<dbReference type="PANTHER" id="PTHR11785:SF512">
    <property type="entry name" value="SOBREMESA, ISOFORM B"/>
    <property type="match status" value="1"/>
</dbReference>
<dbReference type="AlphaFoldDB" id="B6IN20"/>
<name>B6IN20_RHOCS</name>
<sequence length="448" mass="45516">MATGEGPAPARRLSVTDGVALLVGTVVGVGIFKAPALVAASSGSATDFLLLWGAGALVSLIGALCYAELATTQSDAGGEYSILTRAWGGTVGFLFAWGRLAVIQTGAIAAVAFVFGDYAQELAPLGPFGASVYAAASVTLLTVVNLRGAVTGARTQAVLTGALVLGTAVLAVSALLYGGTPPDPAASGGGATVAGMAMIFVLLTYGGWNEAAYLAGELRDVRRGMVRVLVIGIGAVAALYLTINLAYVSVLGLDRLAGASTVAIDLAGETLGGQAGQVVGLLVALATLSTVNATIFTGARASYALGRDYPRFGFLGRWDGGRDTPGGALLVQGMVALLLIVLGTPARDSFAAMVEFTAPAFWLFLLMTGLALFRFRAMRLPAAFRVPLYPLTPIAFCLACLFMLHASLAHTGIGALFGVLALAAGVPALVWARRLPSGKGARTVRPPA</sequence>
<evidence type="ECO:0000313" key="6">
    <source>
        <dbReference type="EMBL" id="ACI98917.1"/>
    </source>
</evidence>
<dbReference type="EMBL" id="CP000613">
    <property type="protein sequence ID" value="ACI98917.1"/>
    <property type="molecule type" value="Genomic_DNA"/>
</dbReference>
<dbReference type="OrthoDB" id="9762947at2"/>
<evidence type="ECO:0000313" key="7">
    <source>
        <dbReference type="Proteomes" id="UP000001591"/>
    </source>
</evidence>
<feature type="transmembrane region" description="Helical" evidence="5">
    <location>
        <begin position="128"/>
        <end position="146"/>
    </location>
</feature>
<feature type="transmembrane region" description="Helical" evidence="5">
    <location>
        <begin position="91"/>
        <end position="116"/>
    </location>
</feature>
<dbReference type="KEGG" id="rce:RC1_1513"/>
<dbReference type="InterPro" id="IPR002293">
    <property type="entry name" value="AA/rel_permease1"/>
</dbReference>
<feature type="transmembrane region" description="Helical" evidence="5">
    <location>
        <begin position="19"/>
        <end position="38"/>
    </location>
</feature>
<gene>
    <name evidence="6" type="ordered locus">RC1_1513</name>
</gene>
<keyword evidence="2 5" id="KW-0812">Transmembrane</keyword>
<feature type="transmembrane region" description="Helical" evidence="5">
    <location>
        <begin position="158"/>
        <end position="179"/>
    </location>
</feature>
<protein>
    <submittedName>
        <fullName evidence="6">Amino acid permease, putative</fullName>
    </submittedName>
</protein>
<dbReference type="Gene3D" id="1.20.1740.10">
    <property type="entry name" value="Amino acid/polyamine transporter I"/>
    <property type="match status" value="1"/>
</dbReference>
<evidence type="ECO:0000256" key="4">
    <source>
        <dbReference type="ARBA" id="ARBA00023136"/>
    </source>
</evidence>
<keyword evidence="4 5" id="KW-0472">Membrane</keyword>
<evidence type="ECO:0000256" key="2">
    <source>
        <dbReference type="ARBA" id="ARBA00022692"/>
    </source>
</evidence>
<feature type="transmembrane region" description="Helical" evidence="5">
    <location>
        <begin position="412"/>
        <end position="432"/>
    </location>
</feature>
<dbReference type="InterPro" id="IPR050598">
    <property type="entry name" value="AminoAcid_Transporter"/>
</dbReference>
<feature type="transmembrane region" description="Helical" evidence="5">
    <location>
        <begin position="326"/>
        <end position="344"/>
    </location>
</feature>
<keyword evidence="7" id="KW-1185">Reference proteome</keyword>
<keyword evidence="3 5" id="KW-1133">Transmembrane helix</keyword>
<evidence type="ECO:0000256" key="3">
    <source>
        <dbReference type="ARBA" id="ARBA00022989"/>
    </source>
</evidence>
<dbReference type="PIRSF" id="PIRSF006060">
    <property type="entry name" value="AA_transporter"/>
    <property type="match status" value="1"/>
</dbReference>
<dbReference type="GO" id="GO:0015179">
    <property type="term" value="F:L-amino acid transmembrane transporter activity"/>
    <property type="evidence" value="ECO:0007669"/>
    <property type="project" value="TreeGrafter"/>
</dbReference>
<evidence type="ECO:0000256" key="5">
    <source>
        <dbReference type="SAM" id="Phobius"/>
    </source>
</evidence>